<dbReference type="PIRSF" id="PIRSF015596">
    <property type="entry name" value="5_alpha-SR2"/>
    <property type="match status" value="1"/>
</dbReference>
<feature type="transmembrane region" description="Helical" evidence="17">
    <location>
        <begin position="154"/>
        <end position="175"/>
    </location>
</feature>
<reference evidence="20" key="2">
    <citation type="submission" date="2015-08" db="UniProtKB">
        <authorList>
            <consortium name="WormBaseParasite"/>
        </authorList>
    </citation>
    <scope>IDENTIFICATION</scope>
</reference>
<dbReference type="AlphaFoldDB" id="A0A0K0FIM5"/>
<keyword evidence="12 17" id="KW-0472">Membrane</keyword>
<comment type="catalytic activity">
    <reaction evidence="16">
        <text>17beta-hydroxy-5alpha-androstan-3-one + NADP(+) = testosterone + NADPH + H(+)</text>
        <dbReference type="Rhea" id="RHEA:50820"/>
        <dbReference type="ChEBI" id="CHEBI:15378"/>
        <dbReference type="ChEBI" id="CHEBI:16330"/>
        <dbReference type="ChEBI" id="CHEBI:17347"/>
        <dbReference type="ChEBI" id="CHEBI:57783"/>
        <dbReference type="ChEBI" id="CHEBI:58349"/>
        <dbReference type="EC" id="1.3.1.22"/>
    </reaction>
    <physiologicalReaction direction="right-to-left" evidence="16">
        <dbReference type="Rhea" id="RHEA:50822"/>
    </physiologicalReaction>
</comment>
<dbReference type="GO" id="GO:0030154">
    <property type="term" value="P:cell differentiation"/>
    <property type="evidence" value="ECO:0007669"/>
    <property type="project" value="UniProtKB-KW"/>
</dbReference>
<dbReference type="STRING" id="75913.A0A0K0FIM5"/>
<comment type="catalytic activity">
    <reaction evidence="14">
        <text>5alpha-pregnane-3,20-dione + NADP(+) = progesterone + NADPH + H(+)</text>
        <dbReference type="Rhea" id="RHEA:21952"/>
        <dbReference type="ChEBI" id="CHEBI:15378"/>
        <dbReference type="ChEBI" id="CHEBI:17026"/>
        <dbReference type="ChEBI" id="CHEBI:28952"/>
        <dbReference type="ChEBI" id="CHEBI:57783"/>
        <dbReference type="ChEBI" id="CHEBI:58349"/>
        <dbReference type="EC" id="1.3.1.22"/>
    </reaction>
    <physiologicalReaction direction="right-to-left" evidence="14">
        <dbReference type="Rhea" id="RHEA:21954"/>
    </physiologicalReaction>
</comment>
<evidence type="ECO:0000256" key="2">
    <source>
        <dbReference type="ARBA" id="ARBA00004477"/>
    </source>
</evidence>
<organism evidence="19 20">
    <name type="scientific">Strongyloides venezuelensis</name>
    <name type="common">Threadworm</name>
    <dbReference type="NCBI Taxonomy" id="75913"/>
    <lineage>
        <taxon>Eukaryota</taxon>
        <taxon>Metazoa</taxon>
        <taxon>Ecdysozoa</taxon>
        <taxon>Nematoda</taxon>
        <taxon>Chromadorea</taxon>
        <taxon>Rhabditida</taxon>
        <taxon>Tylenchina</taxon>
        <taxon>Panagrolaimomorpha</taxon>
        <taxon>Strongyloidoidea</taxon>
        <taxon>Strongyloididae</taxon>
        <taxon>Strongyloides</taxon>
    </lineage>
</organism>
<protein>
    <recommendedName>
        <fullName evidence="17">3-oxo-5alpha-steroid 4-dehydrogenase (NADP(+))</fullName>
        <ecNumber evidence="17">1.3.1.22</ecNumber>
    </recommendedName>
</protein>
<evidence type="ECO:0000256" key="8">
    <source>
        <dbReference type="ARBA" id="ARBA00022857"/>
    </source>
</evidence>
<dbReference type="WBParaSite" id="SVE_0874500.1">
    <property type="protein sequence ID" value="SVE_0874500.1"/>
    <property type="gene ID" value="SVE_0874500"/>
</dbReference>
<dbReference type="Pfam" id="PF02544">
    <property type="entry name" value="Steroid_dh"/>
    <property type="match status" value="1"/>
</dbReference>
<dbReference type="GO" id="GO:0006702">
    <property type="term" value="P:androgen biosynthetic process"/>
    <property type="evidence" value="ECO:0007669"/>
    <property type="project" value="UniProtKB-ARBA"/>
</dbReference>
<comment type="subcellular location">
    <subcellularLocation>
        <location evidence="2">Endoplasmic reticulum membrane</location>
        <topology evidence="2">Multi-pass membrane protein</topology>
    </subcellularLocation>
    <subcellularLocation>
        <location evidence="1">Microsome membrane</location>
        <topology evidence="1">Multi-pass membrane protein</topology>
    </subcellularLocation>
</comment>
<evidence type="ECO:0000256" key="12">
    <source>
        <dbReference type="ARBA" id="ARBA00023136"/>
    </source>
</evidence>
<keyword evidence="11" id="KW-0443">Lipid metabolism</keyword>
<dbReference type="PANTHER" id="PTHR10556">
    <property type="entry name" value="3-OXO-5-ALPHA-STEROID 4-DEHYDROGENASE"/>
    <property type="match status" value="1"/>
</dbReference>
<dbReference type="FunFam" id="1.20.120.1630:FF:000014">
    <property type="entry name" value="Steroid 5-alpha reductase, putative"/>
    <property type="match status" value="1"/>
</dbReference>
<feature type="transmembrane region" description="Helical" evidence="17">
    <location>
        <begin position="20"/>
        <end position="43"/>
    </location>
</feature>
<keyword evidence="19" id="KW-1185">Reference proteome</keyword>
<keyword evidence="4 17" id="KW-0812">Transmembrane</keyword>
<dbReference type="Gene3D" id="1.20.120.1630">
    <property type="match status" value="1"/>
</dbReference>
<evidence type="ECO:0000256" key="5">
    <source>
        <dbReference type="ARBA" id="ARBA00022782"/>
    </source>
</evidence>
<name>A0A0K0FIM5_STRVS</name>
<dbReference type="InterPro" id="IPR039357">
    <property type="entry name" value="SRD5A/TECR"/>
</dbReference>
<evidence type="ECO:0000256" key="13">
    <source>
        <dbReference type="ARBA" id="ARBA00037789"/>
    </source>
</evidence>
<evidence type="ECO:0000256" key="6">
    <source>
        <dbReference type="ARBA" id="ARBA00022824"/>
    </source>
</evidence>
<proteinExistence type="inferred from homology"/>
<comment type="catalytic activity">
    <reaction evidence="15">
        <text>androst-4-ene-3,17-dione + NADPH + H(+) = 5alpha-androstan-3,17-dione + NADP(+)</text>
        <dbReference type="Rhea" id="RHEA:50816"/>
        <dbReference type="ChEBI" id="CHEBI:15378"/>
        <dbReference type="ChEBI" id="CHEBI:15994"/>
        <dbReference type="ChEBI" id="CHEBI:16422"/>
        <dbReference type="ChEBI" id="CHEBI:57783"/>
        <dbReference type="ChEBI" id="CHEBI:58349"/>
    </reaction>
    <physiologicalReaction direction="left-to-right" evidence="15">
        <dbReference type="Rhea" id="RHEA:50817"/>
    </physiologicalReaction>
</comment>
<sequence>MNVFKDMCFDFLKIDVLPNWLNYISFSYLFFGVTTSIMLIYGFKASYGRYNKDAFFKSITLNPRLSWMLQEMPSFFIPCYLIITRYNEYNLYKLFVTSLFVVHYFHRSIIYPMLMKSKNPVPIEIFLSAFTFCTINGALQGFSHLLYIDYNYDNMWTLSTLFGFLLYLSGMFINIEADHILRNLRKKDEIGYKIPIGGAFKYITCANYFGEIVEWIGYFIVAKSFPSLAFAFFTIANIGPRALQHHQWYLQKFDDYPKNRKALIPFIL</sequence>
<dbReference type="Proteomes" id="UP000035680">
    <property type="component" value="Unassembled WGS sequence"/>
</dbReference>
<comment type="catalytic activity">
    <reaction evidence="17">
        <text>a 3-oxo-5alpha-steroid + NADP(+) = a 3-oxo-Delta(4)-steroid + NADPH + H(+)</text>
        <dbReference type="Rhea" id="RHEA:54384"/>
        <dbReference type="ChEBI" id="CHEBI:13601"/>
        <dbReference type="ChEBI" id="CHEBI:15378"/>
        <dbReference type="ChEBI" id="CHEBI:47909"/>
        <dbReference type="ChEBI" id="CHEBI:57783"/>
        <dbReference type="ChEBI" id="CHEBI:58349"/>
        <dbReference type="EC" id="1.3.1.22"/>
    </reaction>
</comment>
<evidence type="ECO:0000256" key="14">
    <source>
        <dbReference type="ARBA" id="ARBA00048292"/>
    </source>
</evidence>
<feature type="transmembrane region" description="Helical" evidence="17">
    <location>
        <begin position="89"/>
        <end position="105"/>
    </location>
</feature>
<evidence type="ECO:0000256" key="1">
    <source>
        <dbReference type="ARBA" id="ARBA00004154"/>
    </source>
</evidence>
<dbReference type="EC" id="1.3.1.22" evidence="17"/>
<evidence type="ECO:0000256" key="16">
    <source>
        <dbReference type="ARBA" id="ARBA00049397"/>
    </source>
</evidence>
<evidence type="ECO:0000313" key="19">
    <source>
        <dbReference type="Proteomes" id="UP000035680"/>
    </source>
</evidence>
<evidence type="ECO:0000313" key="20">
    <source>
        <dbReference type="WBParaSite" id="SVE_0874500.1"/>
    </source>
</evidence>
<evidence type="ECO:0000256" key="10">
    <source>
        <dbReference type="ARBA" id="ARBA00023002"/>
    </source>
</evidence>
<keyword evidence="6" id="KW-0256">Endoplasmic reticulum</keyword>
<comment type="similarity">
    <text evidence="3 17">Belongs to the steroid 5-alpha reductase family.</text>
</comment>
<evidence type="ECO:0000259" key="18">
    <source>
        <dbReference type="Pfam" id="PF02544"/>
    </source>
</evidence>
<evidence type="ECO:0000256" key="3">
    <source>
        <dbReference type="ARBA" id="ARBA00007742"/>
    </source>
</evidence>
<evidence type="ECO:0000256" key="17">
    <source>
        <dbReference type="PIRNR" id="PIRNR015596"/>
    </source>
</evidence>
<keyword evidence="10" id="KW-0560">Oxidoreductase</keyword>
<dbReference type="InterPro" id="IPR016636">
    <property type="entry name" value="3-oxo-5-alpha-steroid_4-DH"/>
</dbReference>
<keyword evidence="8" id="KW-0521">NADP</keyword>
<keyword evidence="7" id="KW-0492">Microsome</keyword>
<comment type="function">
    <text evidence="13">Converts testosterone into 5-alpha-dihydrotestosterone and progesterone or corticosterone into their corresponding 5-alpha-3-oxosteroids. It plays a central role in sexual differentiation and androgen physiology.</text>
</comment>
<evidence type="ECO:0000256" key="4">
    <source>
        <dbReference type="ARBA" id="ARBA00022692"/>
    </source>
</evidence>
<keyword evidence="5" id="KW-0221">Differentiation</keyword>
<dbReference type="GO" id="GO:0005789">
    <property type="term" value="C:endoplasmic reticulum membrane"/>
    <property type="evidence" value="ECO:0007669"/>
    <property type="project" value="UniProtKB-SubCell"/>
</dbReference>
<dbReference type="InterPro" id="IPR001104">
    <property type="entry name" value="3-oxo-5_a-steroid_4-DH_C"/>
</dbReference>
<feature type="domain" description="3-oxo-5-alpha-steroid 4-dehydrogenase C-terminal" evidence="18">
    <location>
        <begin position="120"/>
        <end position="268"/>
    </location>
</feature>
<dbReference type="PROSITE" id="PS50244">
    <property type="entry name" value="S5A_REDUCTASE"/>
    <property type="match status" value="1"/>
</dbReference>
<dbReference type="GO" id="GO:0047751">
    <property type="term" value="F:3-oxo-5-alpha-steroid 4-dehydrogenase (NADP+) activity"/>
    <property type="evidence" value="ECO:0007669"/>
    <property type="project" value="UniProtKB-EC"/>
</dbReference>
<evidence type="ECO:0000256" key="11">
    <source>
        <dbReference type="ARBA" id="ARBA00023098"/>
    </source>
</evidence>
<accession>A0A0K0FIM5</accession>
<keyword evidence="9 17" id="KW-1133">Transmembrane helix</keyword>
<evidence type="ECO:0000256" key="9">
    <source>
        <dbReference type="ARBA" id="ARBA00022989"/>
    </source>
</evidence>
<dbReference type="PANTHER" id="PTHR10556:SF57">
    <property type="entry name" value="3-OXO-5-ALPHA-STEROID 4-DEHYDROGENASE 1"/>
    <property type="match status" value="1"/>
</dbReference>
<reference evidence="19" key="1">
    <citation type="submission" date="2014-07" db="EMBL/GenBank/DDBJ databases">
        <authorList>
            <person name="Martin A.A"/>
            <person name="De Silva N."/>
        </authorList>
    </citation>
    <scope>NUCLEOTIDE SEQUENCE</scope>
</reference>
<feature type="transmembrane region" description="Helical" evidence="17">
    <location>
        <begin position="215"/>
        <end position="236"/>
    </location>
</feature>
<feature type="transmembrane region" description="Helical" evidence="17">
    <location>
        <begin position="125"/>
        <end position="148"/>
    </location>
</feature>
<evidence type="ECO:0000256" key="15">
    <source>
        <dbReference type="ARBA" id="ARBA00049166"/>
    </source>
</evidence>
<evidence type="ECO:0000256" key="7">
    <source>
        <dbReference type="ARBA" id="ARBA00022848"/>
    </source>
</evidence>